<dbReference type="EMBL" id="JABFAD010000003">
    <property type="protein sequence ID" value="MBA0794011.1"/>
    <property type="molecule type" value="Genomic_DNA"/>
</dbReference>
<dbReference type="Proteomes" id="UP000593560">
    <property type="component" value="Unassembled WGS sequence"/>
</dbReference>
<sequence>MMIMMLIKQIQKVKMEVGLGEFLLKSCLKMALLTLLNQLEVGLIRCSKVQPNLHNNIIVTLLMLQVHLPLFRW</sequence>
<reference evidence="1 2" key="1">
    <citation type="journal article" date="2019" name="Genome Biol. Evol.">
        <title>Insights into the evolution of the New World diploid cottons (Gossypium, subgenus Houzingenia) based on genome sequencing.</title>
        <authorList>
            <person name="Grover C.E."/>
            <person name="Arick M.A. 2nd"/>
            <person name="Thrash A."/>
            <person name="Conover J.L."/>
            <person name="Sanders W.S."/>
            <person name="Peterson D.G."/>
            <person name="Frelichowski J.E."/>
            <person name="Scheffler J.A."/>
            <person name="Scheffler B.E."/>
            <person name="Wendel J.F."/>
        </authorList>
    </citation>
    <scope>NUCLEOTIDE SEQUENCE [LARGE SCALE GENOMIC DNA]</scope>
    <source>
        <strain evidence="1">0</strain>
        <tissue evidence="1">Leaf</tissue>
    </source>
</reference>
<protein>
    <submittedName>
        <fullName evidence="1">Uncharacterized protein</fullName>
    </submittedName>
</protein>
<name>A0A7J9G950_9ROSI</name>
<accession>A0A7J9G950</accession>
<dbReference type="AlphaFoldDB" id="A0A7J9G950"/>
<comment type="caution">
    <text evidence="1">The sequence shown here is derived from an EMBL/GenBank/DDBJ whole genome shotgun (WGS) entry which is preliminary data.</text>
</comment>
<gene>
    <name evidence="1" type="ORF">Gohar_018379</name>
</gene>
<proteinExistence type="predicted"/>
<keyword evidence="2" id="KW-1185">Reference proteome</keyword>
<evidence type="ECO:0000313" key="1">
    <source>
        <dbReference type="EMBL" id="MBA0794011.1"/>
    </source>
</evidence>
<organism evidence="1 2">
    <name type="scientific">Gossypium harknessii</name>
    <dbReference type="NCBI Taxonomy" id="34285"/>
    <lineage>
        <taxon>Eukaryota</taxon>
        <taxon>Viridiplantae</taxon>
        <taxon>Streptophyta</taxon>
        <taxon>Embryophyta</taxon>
        <taxon>Tracheophyta</taxon>
        <taxon>Spermatophyta</taxon>
        <taxon>Magnoliopsida</taxon>
        <taxon>eudicotyledons</taxon>
        <taxon>Gunneridae</taxon>
        <taxon>Pentapetalae</taxon>
        <taxon>rosids</taxon>
        <taxon>malvids</taxon>
        <taxon>Malvales</taxon>
        <taxon>Malvaceae</taxon>
        <taxon>Malvoideae</taxon>
        <taxon>Gossypium</taxon>
    </lineage>
</organism>
<evidence type="ECO:0000313" key="2">
    <source>
        <dbReference type="Proteomes" id="UP000593560"/>
    </source>
</evidence>